<organism evidence="6 7">
    <name type="scientific">Auxenochlorella protothecoides</name>
    <name type="common">Green microalga</name>
    <name type="synonym">Chlorella protothecoides</name>
    <dbReference type="NCBI Taxonomy" id="3075"/>
    <lineage>
        <taxon>Eukaryota</taxon>
        <taxon>Viridiplantae</taxon>
        <taxon>Chlorophyta</taxon>
        <taxon>core chlorophytes</taxon>
        <taxon>Trebouxiophyceae</taxon>
        <taxon>Chlorellales</taxon>
        <taxon>Chlorellaceae</taxon>
        <taxon>Auxenochlorella</taxon>
    </lineage>
</organism>
<protein>
    <recommendedName>
        <fullName evidence="8">DNA-directed RNA polymerase III subunit RPC4</fullName>
    </recommendedName>
</protein>
<feature type="compositionally biased region" description="Low complexity" evidence="5">
    <location>
        <begin position="38"/>
        <end position="53"/>
    </location>
</feature>
<evidence type="ECO:0000256" key="1">
    <source>
        <dbReference type="ARBA" id="ARBA00004123"/>
    </source>
</evidence>
<dbReference type="GO" id="GO:0003677">
    <property type="term" value="F:DNA binding"/>
    <property type="evidence" value="ECO:0007669"/>
    <property type="project" value="InterPro"/>
</dbReference>
<dbReference type="KEGG" id="apro:F751_1175"/>
<comment type="subcellular location">
    <subcellularLocation>
        <location evidence="1">Nucleus</location>
    </subcellularLocation>
</comment>
<dbReference type="GeneID" id="23612566"/>
<keyword evidence="4" id="KW-0539">Nucleus</keyword>
<dbReference type="InterPro" id="IPR007811">
    <property type="entry name" value="RPC4"/>
</dbReference>
<evidence type="ECO:0000313" key="6">
    <source>
        <dbReference type="EMBL" id="KFM27398.1"/>
    </source>
</evidence>
<dbReference type="PANTHER" id="PTHR13408">
    <property type="entry name" value="DNA-DIRECTED RNA POLYMERASE III"/>
    <property type="match status" value="1"/>
</dbReference>
<gene>
    <name evidence="6" type="ORF">F751_1175</name>
</gene>
<feature type="region of interest" description="Disordered" evidence="5">
    <location>
        <begin position="256"/>
        <end position="275"/>
    </location>
</feature>
<dbReference type="GO" id="GO:0042797">
    <property type="term" value="P:tRNA transcription by RNA polymerase III"/>
    <property type="evidence" value="ECO:0007669"/>
    <property type="project" value="TreeGrafter"/>
</dbReference>
<keyword evidence="3" id="KW-0804">Transcription</keyword>
<keyword evidence="2" id="KW-0240">DNA-directed RNA polymerase</keyword>
<dbReference type="AlphaFoldDB" id="A0A087SNU4"/>
<keyword evidence="7" id="KW-1185">Reference proteome</keyword>
<name>A0A087SNU4_AUXPR</name>
<dbReference type="Proteomes" id="UP000028924">
    <property type="component" value="Unassembled WGS sequence"/>
</dbReference>
<evidence type="ECO:0000256" key="5">
    <source>
        <dbReference type="SAM" id="MobiDB-lite"/>
    </source>
</evidence>
<dbReference type="Pfam" id="PF05132">
    <property type="entry name" value="RNA_pol_Rpc4"/>
    <property type="match status" value="1"/>
</dbReference>
<dbReference type="RefSeq" id="XP_011400365.1">
    <property type="nucleotide sequence ID" value="XM_011402063.1"/>
</dbReference>
<dbReference type="STRING" id="3075.A0A087SNU4"/>
<reference evidence="6 7" key="1">
    <citation type="journal article" date="2014" name="BMC Genomics">
        <title>Oil accumulation mechanisms of the oleaginous microalga Chlorella protothecoides revealed through its genome, transcriptomes, and proteomes.</title>
        <authorList>
            <person name="Gao C."/>
            <person name="Wang Y."/>
            <person name="Shen Y."/>
            <person name="Yan D."/>
            <person name="He X."/>
            <person name="Dai J."/>
            <person name="Wu Q."/>
        </authorList>
    </citation>
    <scope>NUCLEOTIDE SEQUENCE [LARGE SCALE GENOMIC DNA]</scope>
    <source>
        <strain evidence="6 7">0710</strain>
    </source>
</reference>
<proteinExistence type="predicted"/>
<evidence type="ECO:0000256" key="4">
    <source>
        <dbReference type="ARBA" id="ARBA00023242"/>
    </source>
</evidence>
<evidence type="ECO:0000256" key="3">
    <source>
        <dbReference type="ARBA" id="ARBA00023163"/>
    </source>
</evidence>
<dbReference type="EMBL" id="KL662146">
    <property type="protein sequence ID" value="KFM27398.1"/>
    <property type="molecule type" value="Genomic_DNA"/>
</dbReference>
<dbReference type="PANTHER" id="PTHR13408:SF0">
    <property type="entry name" value="DNA-DIRECTED RNA POLYMERASE III SUBUNIT RPC4"/>
    <property type="match status" value="1"/>
</dbReference>
<evidence type="ECO:0000256" key="2">
    <source>
        <dbReference type="ARBA" id="ARBA00022478"/>
    </source>
</evidence>
<evidence type="ECO:0000313" key="7">
    <source>
        <dbReference type="Proteomes" id="UP000028924"/>
    </source>
</evidence>
<dbReference type="OrthoDB" id="515720at2759"/>
<evidence type="ECO:0008006" key="8">
    <source>
        <dbReference type="Google" id="ProtNLM"/>
    </source>
</evidence>
<feature type="region of interest" description="Disordered" evidence="5">
    <location>
        <begin position="34"/>
        <end position="61"/>
    </location>
</feature>
<sequence>MGGVRHQHSVLAPCTPAWVGRKVRFLPTNFSRLKKEAGSSSDGGSRGSAGPSAKPDSGGPALSVLEADLAVEEREEREDPWTLARYHPTTLPLPDGEGQAPATLRGSDPASAVPRDLMTREDPASATTSELDWLRDREANDGRLVLLQLPPVLPLLTLVGKLQVMASGAVRLRVGEVALELSAGTPCLHAQEVCLLFPAARQAVSLGSLSQRIVAVPDLGALLSSPMEVDLVEGDGTVAEGGAADAQRLVAIKPDPGAVASPRRGARRLVMDEDD</sequence>
<dbReference type="GO" id="GO:0005666">
    <property type="term" value="C:RNA polymerase III complex"/>
    <property type="evidence" value="ECO:0007669"/>
    <property type="project" value="InterPro"/>
</dbReference>
<feature type="region of interest" description="Disordered" evidence="5">
    <location>
        <begin position="87"/>
        <end position="115"/>
    </location>
</feature>
<accession>A0A087SNU4</accession>